<evidence type="ECO:0000313" key="3">
    <source>
        <dbReference type="Proteomes" id="UP001338125"/>
    </source>
</evidence>
<dbReference type="InterPro" id="IPR029058">
    <property type="entry name" value="AB_hydrolase_fold"/>
</dbReference>
<evidence type="ECO:0000313" key="2">
    <source>
        <dbReference type="EMBL" id="KAK5987044.1"/>
    </source>
</evidence>
<sequence length="323" mass="35863">MARRIIYALERRINNSGGPEHVQQSLQGQSLEPANYRFVSDDGTPIIYHVCGGGPLLVVGQPPGWGVGINYLPTGFQPMVDSDKVTFVVIQPRGTFPSGRPIDESRMSSKHMAEDIDALRRHLGQDTINVVGQSSGAAISLAYAELFPSRCAKLMLIGTYLIDWEGHDEHSEEELKKRENDPRFASAVECARNAENRTFLTDEDCTEYVAGIINLYFFDPETAVPDFTRTAGTFTVQSWPYLNSFKADALPEAAISNDLGKITADTLMFSGENDWVTGVEESKFAQQAIGPNAKLNVYSECGHFCWIDRKDQFFKDLMAFLDG</sequence>
<comment type="caution">
    <text evidence="2">The sequence shown here is derived from an EMBL/GenBank/DDBJ whole genome shotgun (WGS) entry which is preliminary data.</text>
</comment>
<accession>A0ABR0S4F7</accession>
<feature type="domain" description="AB hydrolase-1" evidence="1">
    <location>
        <begin position="72"/>
        <end position="305"/>
    </location>
</feature>
<dbReference type="Pfam" id="PF00561">
    <property type="entry name" value="Abhydrolase_1"/>
    <property type="match status" value="1"/>
</dbReference>
<keyword evidence="3" id="KW-1185">Reference proteome</keyword>
<evidence type="ECO:0000259" key="1">
    <source>
        <dbReference type="Pfam" id="PF00561"/>
    </source>
</evidence>
<dbReference type="EMBL" id="JAVFKD010000016">
    <property type="protein sequence ID" value="KAK5987044.1"/>
    <property type="molecule type" value="Genomic_DNA"/>
</dbReference>
<dbReference type="Proteomes" id="UP001338125">
    <property type="component" value="Unassembled WGS sequence"/>
</dbReference>
<dbReference type="PANTHER" id="PTHR43798">
    <property type="entry name" value="MONOACYLGLYCEROL LIPASE"/>
    <property type="match status" value="1"/>
</dbReference>
<dbReference type="InterPro" id="IPR050266">
    <property type="entry name" value="AB_hydrolase_sf"/>
</dbReference>
<dbReference type="InterPro" id="IPR000073">
    <property type="entry name" value="AB_hydrolase_1"/>
</dbReference>
<gene>
    <name evidence="2" type="ORF">PT974_11160</name>
</gene>
<name>A0ABR0S4F7_9HYPO</name>
<dbReference type="SUPFAM" id="SSF53474">
    <property type="entry name" value="alpha/beta-Hydrolases"/>
    <property type="match status" value="1"/>
</dbReference>
<protein>
    <recommendedName>
        <fullName evidence="1">AB hydrolase-1 domain-containing protein</fullName>
    </recommendedName>
</protein>
<proteinExistence type="predicted"/>
<dbReference type="Gene3D" id="3.40.50.1820">
    <property type="entry name" value="alpha/beta hydrolase"/>
    <property type="match status" value="1"/>
</dbReference>
<organism evidence="2 3">
    <name type="scientific">Cladobotryum mycophilum</name>
    <dbReference type="NCBI Taxonomy" id="491253"/>
    <lineage>
        <taxon>Eukaryota</taxon>
        <taxon>Fungi</taxon>
        <taxon>Dikarya</taxon>
        <taxon>Ascomycota</taxon>
        <taxon>Pezizomycotina</taxon>
        <taxon>Sordariomycetes</taxon>
        <taxon>Hypocreomycetidae</taxon>
        <taxon>Hypocreales</taxon>
        <taxon>Hypocreaceae</taxon>
        <taxon>Cladobotryum</taxon>
    </lineage>
</organism>
<dbReference type="PANTHER" id="PTHR43798:SF33">
    <property type="entry name" value="HYDROLASE, PUTATIVE (AFU_ORTHOLOGUE AFUA_2G14860)-RELATED"/>
    <property type="match status" value="1"/>
</dbReference>
<reference evidence="2 3" key="1">
    <citation type="submission" date="2024-01" db="EMBL/GenBank/DDBJ databases">
        <title>Complete genome of Cladobotryum mycophilum ATHUM6906.</title>
        <authorList>
            <person name="Christinaki A.C."/>
            <person name="Myridakis A.I."/>
            <person name="Kouvelis V.N."/>
        </authorList>
    </citation>
    <scope>NUCLEOTIDE SEQUENCE [LARGE SCALE GENOMIC DNA]</scope>
    <source>
        <strain evidence="2 3">ATHUM6906</strain>
    </source>
</reference>